<dbReference type="EMBL" id="MN740669">
    <property type="protein sequence ID" value="QHU06923.1"/>
    <property type="molecule type" value="Genomic_DNA"/>
</dbReference>
<accession>A0A6C0JNI1</accession>
<reference evidence="1" key="1">
    <citation type="journal article" date="2020" name="Nature">
        <title>Giant virus diversity and host interactions through global metagenomics.</title>
        <authorList>
            <person name="Schulz F."/>
            <person name="Roux S."/>
            <person name="Paez-Espino D."/>
            <person name="Jungbluth S."/>
            <person name="Walsh D.A."/>
            <person name="Denef V.J."/>
            <person name="McMahon K.D."/>
            <person name="Konstantinidis K.T."/>
            <person name="Eloe-Fadrosh E.A."/>
            <person name="Kyrpides N.C."/>
            <person name="Woyke T."/>
        </authorList>
    </citation>
    <scope>NUCLEOTIDE SEQUENCE</scope>
    <source>
        <strain evidence="1">GVMAG-S-1038524-41</strain>
    </source>
</reference>
<proteinExistence type="predicted"/>
<evidence type="ECO:0000313" key="1">
    <source>
        <dbReference type="EMBL" id="QHU06923.1"/>
    </source>
</evidence>
<organism evidence="1">
    <name type="scientific">viral metagenome</name>
    <dbReference type="NCBI Taxonomy" id="1070528"/>
    <lineage>
        <taxon>unclassified sequences</taxon>
        <taxon>metagenomes</taxon>
        <taxon>organismal metagenomes</taxon>
    </lineage>
</organism>
<sequence length="91" mass="9670">MSCYCKAKDVWTGLQQYNTVGPKNNIKTVTEEYTPPVTLSLPAWQEYISSGNNVLLGSGGVIPGSTVQTPFGGGGAVYKGHVRQGYGSGWN</sequence>
<protein>
    <submittedName>
        <fullName evidence="1">Uncharacterized protein</fullName>
    </submittedName>
</protein>
<name>A0A6C0JNI1_9ZZZZ</name>
<dbReference type="AlphaFoldDB" id="A0A6C0JNI1"/>